<dbReference type="AlphaFoldDB" id="G0WAD1"/>
<proteinExistence type="predicted"/>
<protein>
    <submittedName>
        <fullName evidence="2">Uncharacterized protein</fullName>
    </submittedName>
</protein>
<dbReference type="STRING" id="1071378.G0WAD1"/>
<evidence type="ECO:0000313" key="3">
    <source>
        <dbReference type="Proteomes" id="UP000000689"/>
    </source>
</evidence>
<reference evidence="2 3" key="1">
    <citation type="journal article" date="2011" name="Proc. Natl. Acad. Sci. U.S.A.">
        <title>Evolutionary erosion of yeast sex chromosomes by mating-type switching accidents.</title>
        <authorList>
            <person name="Gordon J.L."/>
            <person name="Armisen D."/>
            <person name="Proux-Wera E."/>
            <person name="Oheigeartaigh S.S."/>
            <person name="Byrne K.P."/>
            <person name="Wolfe K.H."/>
        </authorList>
    </citation>
    <scope>NUCLEOTIDE SEQUENCE [LARGE SCALE GENOMIC DNA]</scope>
    <source>
        <strain evidence="3">ATCC 10597 / BCRC 20456 / CBS 421 / NBRC 0211 / NRRL Y-12639</strain>
    </source>
</reference>
<gene>
    <name evidence="2" type="primary">NDAI0D04280</name>
    <name evidence="2" type="ordered locus">NDAI_0D04280</name>
</gene>
<dbReference type="GO" id="GO:0033698">
    <property type="term" value="C:Rpd3L complex"/>
    <property type="evidence" value="ECO:0007669"/>
    <property type="project" value="EnsemblFungi"/>
</dbReference>
<dbReference type="OMA" id="NNELWGC"/>
<dbReference type="EMBL" id="HE580270">
    <property type="protein sequence ID" value="CCD24742.1"/>
    <property type="molecule type" value="Genomic_DNA"/>
</dbReference>
<dbReference type="InterPro" id="IPR013951">
    <property type="entry name" value="Rxt3"/>
</dbReference>
<evidence type="ECO:0000256" key="1">
    <source>
        <dbReference type="SAM" id="MobiDB-lite"/>
    </source>
</evidence>
<dbReference type="KEGG" id="ndi:NDAI_0D04280"/>
<dbReference type="RefSeq" id="XP_003669985.1">
    <property type="nucleotide sequence ID" value="XM_003669937.1"/>
</dbReference>
<keyword evidence="3" id="KW-1185">Reference proteome</keyword>
<dbReference type="GeneID" id="11495042"/>
<feature type="region of interest" description="Disordered" evidence="1">
    <location>
        <begin position="206"/>
        <end position="236"/>
    </location>
</feature>
<evidence type="ECO:0000313" key="2">
    <source>
        <dbReference type="EMBL" id="CCD24742.1"/>
    </source>
</evidence>
<dbReference type="HOGENOM" id="CLU_947333_0_0_1"/>
<name>G0WAD1_NAUDC</name>
<sequence length="311" mass="35907">MTSATIPHDPNEIYRQTQSRIYSLQETILDSTKDVRGNHDSTGKAANMLDDHLKFDALMAEKTLKKTNEYYTNSIIPLLKLNEEIYKNKVLSNIGTLQYHPTKTGKFSRSRHNTDEKLLLEPPSLLYYNQVYERNMPPPFLPALGLNHIHSLLTVHVLYEQLYDLFNESTSPRVNNNEIWGSDIYTDDSDPLLALKHCGFSIPNNKNKDRSYKHPSSGSNNEFRRTPANLENPDNVKGESYISTSKKFDLDITILYLQPLRYYPPMYRNGIWSRSWGEMSQFALEMDDEYCAPHDGLSFGIYELVIKPRDG</sequence>
<dbReference type="OrthoDB" id="3596986at2759"/>
<organism evidence="2 3">
    <name type="scientific">Naumovozyma dairenensis (strain ATCC 10597 / BCRC 20456 / CBS 421 / NBRC 0211 / NRRL Y-12639)</name>
    <name type="common">Saccharomyces dairenensis</name>
    <dbReference type="NCBI Taxonomy" id="1071378"/>
    <lineage>
        <taxon>Eukaryota</taxon>
        <taxon>Fungi</taxon>
        <taxon>Dikarya</taxon>
        <taxon>Ascomycota</taxon>
        <taxon>Saccharomycotina</taxon>
        <taxon>Saccharomycetes</taxon>
        <taxon>Saccharomycetales</taxon>
        <taxon>Saccharomycetaceae</taxon>
        <taxon>Naumovozyma</taxon>
    </lineage>
</organism>
<accession>G0WAD1</accession>
<dbReference type="GO" id="GO:0016479">
    <property type="term" value="P:negative regulation of transcription by RNA polymerase I"/>
    <property type="evidence" value="ECO:0007669"/>
    <property type="project" value="EnsemblFungi"/>
</dbReference>
<dbReference type="Pfam" id="PF08642">
    <property type="entry name" value="Rxt3"/>
    <property type="match status" value="1"/>
</dbReference>
<dbReference type="eggNOG" id="KOG4843">
    <property type="taxonomic scope" value="Eukaryota"/>
</dbReference>
<dbReference type="Proteomes" id="UP000000689">
    <property type="component" value="Chromosome 4"/>
</dbReference>